<dbReference type="InterPro" id="IPR001138">
    <property type="entry name" value="Zn2Cys6_DnaBD"/>
</dbReference>
<dbReference type="Gene3D" id="4.10.240.10">
    <property type="entry name" value="Zn(2)-C6 fungal-type DNA-binding domain"/>
    <property type="match status" value="1"/>
</dbReference>
<evidence type="ECO:0000256" key="5">
    <source>
        <dbReference type="SAM" id="MobiDB-lite"/>
    </source>
</evidence>
<proteinExistence type="predicted"/>
<feature type="domain" description="Zn(2)-C6 fungal-type" evidence="6">
    <location>
        <begin position="23"/>
        <end position="53"/>
    </location>
</feature>
<gene>
    <name evidence="7" type="ORF">BJX68DRAFT_276785</name>
</gene>
<dbReference type="PROSITE" id="PS50048">
    <property type="entry name" value="ZN2_CY6_FUNGAL_2"/>
    <property type="match status" value="1"/>
</dbReference>
<protein>
    <recommendedName>
        <fullName evidence="6">Zn(2)-C6 fungal-type domain-containing protein</fullName>
    </recommendedName>
</protein>
<dbReference type="Pfam" id="PF00172">
    <property type="entry name" value="Zn_clus"/>
    <property type="match status" value="1"/>
</dbReference>
<dbReference type="PANTHER" id="PTHR37534">
    <property type="entry name" value="TRANSCRIPTIONAL ACTIVATOR PROTEIN UGA3"/>
    <property type="match status" value="1"/>
</dbReference>
<keyword evidence="2" id="KW-0238">DNA-binding</keyword>
<dbReference type="CDD" id="cd00067">
    <property type="entry name" value="GAL4"/>
    <property type="match status" value="1"/>
</dbReference>
<feature type="compositionally biased region" description="Polar residues" evidence="5">
    <location>
        <begin position="166"/>
        <end position="191"/>
    </location>
</feature>
<evidence type="ECO:0000313" key="8">
    <source>
        <dbReference type="Proteomes" id="UP001610444"/>
    </source>
</evidence>
<sequence length="663" mass="74639">MAGDQPATPTRTAKRDSHRSRKGCPECRSRKIKCDEQKPECGQCLKSGRACRIIDSIFKPHSYSFRTTPAQGPQLVDRVGPSTRLPPESAAQKGVTSSLLPLISWETESVGAAEETQELPIQPVNIVHSLITSPSQNHTILGKRILNVSPITAHDQGTECVLSGHTVNETVDPSSGQDSASLASPHGTESTGRPYATPIGQLEDNYQDRCEIAFFLRHFSEGPGQWMDVCGDRSYFSQQVIQLSHWSPLIRYAACALGAKQLGQTRHPEAQIRHTNTQTLMLKALIDTKVGFTWYGAKYYEKAIQLLAQQISRSGNPSCSLSPNYIYGTGLTPQSGEFDLPRDHDEAAAPFQILAACILCQYEDVNATLRAWSGHIDGIHRLLRPHLPNLVAFRVAKRIPQPERAINAVFWFYVVNDMLNAFVMKRKTRVNTDDLVLWQKMGVPLDDHGNLARSTTESQLEVTLFKALVRMMCQLVNSELNDAGQWAIVKAHFDRWQSIVPQSFYIPITWPPVAEPSTIQNVDAFTREIWFASDISAITLAFYHMSRMILLVNRPMDLFINQREDLLSAYNILQQELRQHAMEIIPIMHAKPSETVQKYMLQPLYVAGRCLTEEKERKTLLQILRNMADDFGLFTDDRIKDLCEEWGMPYNGIDRKDGHGILT</sequence>
<evidence type="ECO:0000256" key="4">
    <source>
        <dbReference type="ARBA" id="ARBA00023242"/>
    </source>
</evidence>
<dbReference type="EMBL" id="JBFXLR010000003">
    <property type="protein sequence ID" value="KAL2859496.1"/>
    <property type="molecule type" value="Genomic_DNA"/>
</dbReference>
<dbReference type="PANTHER" id="PTHR37534:SF9">
    <property type="entry name" value="ZN(II)2CYS6 TRANSCRIPTION FACTOR (EUROFUNG)"/>
    <property type="match status" value="1"/>
</dbReference>
<keyword evidence="1" id="KW-0805">Transcription regulation</keyword>
<evidence type="ECO:0000259" key="6">
    <source>
        <dbReference type="PROSITE" id="PS50048"/>
    </source>
</evidence>
<dbReference type="Proteomes" id="UP001610444">
    <property type="component" value="Unassembled WGS sequence"/>
</dbReference>
<evidence type="ECO:0000256" key="2">
    <source>
        <dbReference type="ARBA" id="ARBA00023125"/>
    </source>
</evidence>
<dbReference type="SUPFAM" id="SSF57701">
    <property type="entry name" value="Zn2/Cys6 DNA-binding domain"/>
    <property type="match status" value="1"/>
</dbReference>
<name>A0ABR4L512_9EURO</name>
<organism evidence="7 8">
    <name type="scientific">Aspergillus pseudodeflectus</name>
    <dbReference type="NCBI Taxonomy" id="176178"/>
    <lineage>
        <taxon>Eukaryota</taxon>
        <taxon>Fungi</taxon>
        <taxon>Dikarya</taxon>
        <taxon>Ascomycota</taxon>
        <taxon>Pezizomycotina</taxon>
        <taxon>Eurotiomycetes</taxon>
        <taxon>Eurotiomycetidae</taxon>
        <taxon>Eurotiales</taxon>
        <taxon>Aspergillaceae</taxon>
        <taxon>Aspergillus</taxon>
        <taxon>Aspergillus subgen. Nidulantes</taxon>
    </lineage>
</organism>
<dbReference type="GeneID" id="98163347"/>
<feature type="region of interest" description="Disordered" evidence="5">
    <location>
        <begin position="1"/>
        <end position="25"/>
    </location>
</feature>
<comment type="caution">
    <text evidence="7">The sequence shown here is derived from an EMBL/GenBank/DDBJ whole genome shotgun (WGS) entry which is preliminary data.</text>
</comment>
<keyword evidence="3" id="KW-0804">Transcription</keyword>
<accession>A0ABR4L512</accession>
<dbReference type="PROSITE" id="PS00463">
    <property type="entry name" value="ZN2_CY6_FUNGAL_1"/>
    <property type="match status" value="1"/>
</dbReference>
<feature type="region of interest" description="Disordered" evidence="5">
    <location>
        <begin position="166"/>
        <end position="200"/>
    </location>
</feature>
<keyword evidence="4" id="KW-0539">Nucleus</keyword>
<reference evidence="7 8" key="1">
    <citation type="submission" date="2024-07" db="EMBL/GenBank/DDBJ databases">
        <title>Section-level genome sequencing and comparative genomics of Aspergillus sections Usti and Cavernicolus.</title>
        <authorList>
            <consortium name="Lawrence Berkeley National Laboratory"/>
            <person name="Nybo J.L."/>
            <person name="Vesth T.C."/>
            <person name="Theobald S."/>
            <person name="Frisvad J.C."/>
            <person name="Larsen T.O."/>
            <person name="Kjaerboelling I."/>
            <person name="Rothschild-Mancinelli K."/>
            <person name="Lyhne E.K."/>
            <person name="Kogle M.E."/>
            <person name="Barry K."/>
            <person name="Clum A."/>
            <person name="Na H."/>
            <person name="Ledsgaard L."/>
            <person name="Lin J."/>
            <person name="Lipzen A."/>
            <person name="Kuo A."/>
            <person name="Riley R."/>
            <person name="Mondo S."/>
            <person name="LaButti K."/>
            <person name="Haridas S."/>
            <person name="Pangalinan J."/>
            <person name="Salamov A.A."/>
            <person name="Simmons B.A."/>
            <person name="Magnuson J.K."/>
            <person name="Chen J."/>
            <person name="Drula E."/>
            <person name="Henrissat B."/>
            <person name="Wiebenga A."/>
            <person name="Lubbers R.J."/>
            <person name="Gomes A.C."/>
            <person name="Macurrencykelacurrency M.R."/>
            <person name="Stajich J."/>
            <person name="Grigoriev I.V."/>
            <person name="Mortensen U.H."/>
            <person name="De vries R.P."/>
            <person name="Baker S.E."/>
            <person name="Andersen M.R."/>
        </authorList>
    </citation>
    <scope>NUCLEOTIDE SEQUENCE [LARGE SCALE GENOMIC DNA]</scope>
    <source>
        <strain evidence="7 8">CBS 756.74</strain>
    </source>
</reference>
<evidence type="ECO:0000256" key="1">
    <source>
        <dbReference type="ARBA" id="ARBA00023015"/>
    </source>
</evidence>
<dbReference type="SMART" id="SM00066">
    <property type="entry name" value="GAL4"/>
    <property type="match status" value="1"/>
</dbReference>
<keyword evidence="8" id="KW-1185">Reference proteome</keyword>
<dbReference type="RefSeq" id="XP_070904430.1">
    <property type="nucleotide sequence ID" value="XM_071048183.1"/>
</dbReference>
<evidence type="ECO:0000313" key="7">
    <source>
        <dbReference type="EMBL" id="KAL2859496.1"/>
    </source>
</evidence>
<dbReference type="InterPro" id="IPR036864">
    <property type="entry name" value="Zn2-C6_fun-type_DNA-bd_sf"/>
</dbReference>
<evidence type="ECO:0000256" key="3">
    <source>
        <dbReference type="ARBA" id="ARBA00023163"/>
    </source>
</evidence>